<keyword evidence="1" id="KW-0677">Repeat</keyword>
<accession>A0A1U8AQW3</accession>
<dbReference type="KEGG" id="nnu:104606651"/>
<dbReference type="Pfam" id="PF13041">
    <property type="entry name" value="PPR_2"/>
    <property type="match status" value="1"/>
</dbReference>
<evidence type="ECO:0000256" key="2">
    <source>
        <dbReference type="PROSITE-ProRule" id="PRU00708"/>
    </source>
</evidence>
<name>A0A1U8AQW3_NELNU</name>
<evidence type="ECO:0000313" key="3">
    <source>
        <dbReference type="Proteomes" id="UP000189703"/>
    </source>
</evidence>
<dbReference type="Gene3D" id="1.25.40.10">
    <property type="entry name" value="Tetratricopeptide repeat domain"/>
    <property type="match status" value="4"/>
</dbReference>
<reference evidence="4 5" key="1">
    <citation type="submission" date="2025-04" db="UniProtKB">
        <authorList>
            <consortium name="RefSeq"/>
        </authorList>
    </citation>
    <scope>IDENTIFICATION</scope>
</reference>
<feature type="repeat" description="PPR" evidence="2">
    <location>
        <begin position="189"/>
        <end position="224"/>
    </location>
</feature>
<dbReference type="InterPro" id="IPR011990">
    <property type="entry name" value="TPR-like_helical_dom_sf"/>
</dbReference>
<dbReference type="OrthoDB" id="185373at2759"/>
<dbReference type="Pfam" id="PF20431">
    <property type="entry name" value="E_motif"/>
    <property type="match status" value="1"/>
</dbReference>
<feature type="repeat" description="PPR" evidence="2">
    <location>
        <begin position="75"/>
        <end position="105"/>
    </location>
</feature>
<evidence type="ECO:0000313" key="10">
    <source>
        <dbReference type="RefSeq" id="XP_010270266.1"/>
    </source>
</evidence>
<evidence type="ECO:0000313" key="4">
    <source>
        <dbReference type="RefSeq" id="XP_010270257.1"/>
    </source>
</evidence>
<dbReference type="AlphaFoldDB" id="A0A1U8AQW3"/>
<dbReference type="RefSeq" id="XP_010270268.1">
    <property type="nucleotide sequence ID" value="XM_010271966.2"/>
</dbReference>
<evidence type="ECO:0000313" key="9">
    <source>
        <dbReference type="RefSeq" id="XP_010270264.1"/>
    </source>
</evidence>
<dbReference type="Pfam" id="PF13812">
    <property type="entry name" value="PPR_3"/>
    <property type="match status" value="1"/>
</dbReference>
<evidence type="ECO:0000313" key="7">
    <source>
        <dbReference type="RefSeq" id="XP_010270262.1"/>
    </source>
</evidence>
<dbReference type="GO" id="GO:0009451">
    <property type="term" value="P:RNA modification"/>
    <property type="evidence" value="ECO:0007669"/>
    <property type="project" value="InterPro"/>
</dbReference>
<dbReference type="InterPro" id="IPR046960">
    <property type="entry name" value="PPR_At4g14850-like_plant"/>
</dbReference>
<evidence type="ECO:0000313" key="5">
    <source>
        <dbReference type="RefSeq" id="XP_010270258.1"/>
    </source>
</evidence>
<dbReference type="RefSeq" id="XP_010270258.1">
    <property type="nucleotide sequence ID" value="XM_010271956.2"/>
</dbReference>
<proteinExistence type="predicted"/>
<dbReference type="GO" id="GO:0003723">
    <property type="term" value="F:RNA binding"/>
    <property type="evidence" value="ECO:0007669"/>
    <property type="project" value="InterPro"/>
</dbReference>
<evidence type="ECO:0000313" key="6">
    <source>
        <dbReference type="RefSeq" id="XP_010270261.1"/>
    </source>
</evidence>
<protein>
    <submittedName>
        <fullName evidence="4 5">Pentatricopeptide repeat-containing protein At3g24000, mitochondrial-like</fullName>
    </submittedName>
</protein>
<feature type="repeat" description="PPR" evidence="2">
    <location>
        <begin position="292"/>
        <end position="326"/>
    </location>
</feature>
<gene>
    <name evidence="4 5 6 7 8 9 10 11" type="primary">LOC104606651</name>
</gene>
<dbReference type="FunFam" id="1.25.40.10:FF:000776">
    <property type="entry name" value="Pentatricopeptide repeat-containing protein At3g13880"/>
    <property type="match status" value="1"/>
</dbReference>
<dbReference type="PANTHER" id="PTHR47926:SF533">
    <property type="entry name" value="DYW DOMAIN-CONTAINING PROTEIN"/>
    <property type="match status" value="1"/>
</dbReference>
<dbReference type="RefSeq" id="XP_010270262.1">
    <property type="nucleotide sequence ID" value="XM_010271960.2"/>
</dbReference>
<dbReference type="eggNOG" id="KOG4197">
    <property type="taxonomic scope" value="Eukaryota"/>
</dbReference>
<keyword evidence="3" id="KW-1185">Reference proteome</keyword>
<evidence type="ECO:0000256" key="1">
    <source>
        <dbReference type="ARBA" id="ARBA00022737"/>
    </source>
</evidence>
<dbReference type="Pfam" id="PF01535">
    <property type="entry name" value="PPR"/>
    <property type="match status" value="2"/>
</dbReference>
<dbReference type="InterPro" id="IPR002885">
    <property type="entry name" value="PPR_rpt"/>
</dbReference>
<dbReference type="RefSeq" id="XP_010270266.1">
    <property type="nucleotide sequence ID" value="XM_010271964.2"/>
</dbReference>
<dbReference type="InterPro" id="IPR046848">
    <property type="entry name" value="E_motif"/>
</dbReference>
<dbReference type="OMA" id="TEHVSCI"/>
<dbReference type="RefSeq" id="XP_010270261.1">
    <property type="nucleotide sequence ID" value="XM_010271959.2"/>
</dbReference>
<dbReference type="GeneID" id="104606651"/>
<dbReference type="PROSITE" id="PS51375">
    <property type="entry name" value="PPR"/>
    <property type="match status" value="3"/>
</dbReference>
<dbReference type="RefSeq" id="XP_010270263.1">
    <property type="nucleotide sequence ID" value="XM_010271961.2"/>
</dbReference>
<dbReference type="Proteomes" id="UP000189703">
    <property type="component" value="Unplaced"/>
</dbReference>
<evidence type="ECO:0000313" key="8">
    <source>
        <dbReference type="RefSeq" id="XP_010270263.1"/>
    </source>
</evidence>
<dbReference type="RefSeq" id="XP_010270264.1">
    <property type="nucleotide sequence ID" value="XM_010271962.2"/>
</dbReference>
<sequence length="518" mass="58258">MTEHLSLVLKQCISTKSAALAKAVHSISLKLGNLTRLHVGACIINAYSKCGIVDAACHLFDEIATSSAKQHFVLDVVFWNSIISGCVRNGRDEMAFQYFKSMQFYYSYYRNNNYADLDLDPDCYTISSLLSSSYCLERNPSLGEQLHGYSTKTAILSSLSVGNALITFYARWCWFHKAKLVFDSMPRVNVVSWTALISGYAQQPGNEEESLKIFVTMMRHNSQLPNEFTFATIFSSCGRLTSFSQGILFIAAALKLGLLPDINVKNSLVGFYSECGCLEEAEAAFKDIANPDLVSWNSLLKGYSQQGKGEEALGLFKKMLEEGETPDAITFLSLLSACRHSGMVYQGLNLFRCMKQDYGIEPEEEHISCIVDLLGRAGKLREVEVFIRDTQFNLGPSVWRTILGACRVHGQVEQAELAASRLLQLEPCDREAHFVLCNIYAASGRWDMVASLRRSVKEKGMEKEPGFSWIEVGNQIHFFLVAHWSHPQIDEIQRTLFELTNNIKEWTLETSEINDFLN</sequence>
<dbReference type="PANTHER" id="PTHR47926">
    <property type="entry name" value="PENTATRICOPEPTIDE REPEAT-CONTAINING PROTEIN"/>
    <property type="match status" value="1"/>
</dbReference>
<dbReference type="NCBIfam" id="TIGR00756">
    <property type="entry name" value="PPR"/>
    <property type="match status" value="2"/>
</dbReference>
<evidence type="ECO:0000313" key="11">
    <source>
        <dbReference type="RefSeq" id="XP_010270268.1"/>
    </source>
</evidence>
<dbReference type="RefSeq" id="XP_010270257.1">
    <property type="nucleotide sequence ID" value="XM_010271955.2"/>
</dbReference>
<organism evidence="3 5">
    <name type="scientific">Nelumbo nucifera</name>
    <name type="common">Sacred lotus</name>
    <dbReference type="NCBI Taxonomy" id="4432"/>
    <lineage>
        <taxon>Eukaryota</taxon>
        <taxon>Viridiplantae</taxon>
        <taxon>Streptophyta</taxon>
        <taxon>Embryophyta</taxon>
        <taxon>Tracheophyta</taxon>
        <taxon>Spermatophyta</taxon>
        <taxon>Magnoliopsida</taxon>
        <taxon>Proteales</taxon>
        <taxon>Nelumbonaceae</taxon>
        <taxon>Nelumbo</taxon>
    </lineage>
</organism>
<dbReference type="SUPFAM" id="SSF48452">
    <property type="entry name" value="TPR-like"/>
    <property type="match status" value="1"/>
</dbReference>